<dbReference type="InterPro" id="IPR005693">
    <property type="entry name" value="Mce"/>
</dbReference>
<feature type="domain" description="Mammalian cell entry C-terminal" evidence="3">
    <location>
        <begin position="121"/>
        <end position="342"/>
    </location>
</feature>
<dbReference type="RefSeq" id="WP_399653952.1">
    <property type="nucleotide sequence ID" value="NZ_JBITYG010000008.1"/>
</dbReference>
<dbReference type="InterPro" id="IPR024516">
    <property type="entry name" value="Mce_C"/>
</dbReference>
<dbReference type="Pfam" id="PF11887">
    <property type="entry name" value="Mce4_CUP1"/>
    <property type="match status" value="1"/>
</dbReference>
<feature type="domain" description="Mce/MlaD" evidence="2">
    <location>
        <begin position="39"/>
        <end position="115"/>
    </location>
</feature>
<protein>
    <submittedName>
        <fullName evidence="4">MCE family protein</fullName>
    </submittedName>
</protein>
<dbReference type="PANTHER" id="PTHR33371:SF19">
    <property type="entry name" value="MCE-FAMILY PROTEIN MCE4A"/>
    <property type="match status" value="1"/>
</dbReference>
<evidence type="ECO:0000313" key="4">
    <source>
        <dbReference type="EMBL" id="MFI9104094.1"/>
    </source>
</evidence>
<organism evidence="4 5">
    <name type="scientific">Streptomyces fildesensis</name>
    <dbReference type="NCBI Taxonomy" id="375757"/>
    <lineage>
        <taxon>Bacteria</taxon>
        <taxon>Bacillati</taxon>
        <taxon>Actinomycetota</taxon>
        <taxon>Actinomycetes</taxon>
        <taxon>Kitasatosporales</taxon>
        <taxon>Streptomycetaceae</taxon>
        <taxon>Streptomyces</taxon>
    </lineage>
</organism>
<name>A0ABW8CCB4_9ACTN</name>
<dbReference type="InterPro" id="IPR003399">
    <property type="entry name" value="Mce/MlaD"/>
</dbReference>
<evidence type="ECO:0000259" key="2">
    <source>
        <dbReference type="Pfam" id="PF02470"/>
    </source>
</evidence>
<accession>A0ABW8CCB4</accession>
<proteinExistence type="predicted"/>
<dbReference type="NCBIfam" id="TIGR00996">
    <property type="entry name" value="Mtu_fam_mce"/>
    <property type="match status" value="1"/>
</dbReference>
<evidence type="ECO:0000313" key="5">
    <source>
        <dbReference type="Proteomes" id="UP001614394"/>
    </source>
</evidence>
<evidence type="ECO:0000259" key="3">
    <source>
        <dbReference type="Pfam" id="PF11887"/>
    </source>
</evidence>
<keyword evidence="5" id="KW-1185">Reference proteome</keyword>
<gene>
    <name evidence="4" type="ORF">ACIGXA_26605</name>
</gene>
<dbReference type="Proteomes" id="UP001614394">
    <property type="component" value="Unassembled WGS sequence"/>
</dbReference>
<dbReference type="EMBL" id="JBITYG010000008">
    <property type="protein sequence ID" value="MFI9104094.1"/>
    <property type="molecule type" value="Genomic_DNA"/>
</dbReference>
<dbReference type="InterPro" id="IPR052336">
    <property type="entry name" value="MlaD_Phospholipid_Transporter"/>
</dbReference>
<dbReference type="PANTHER" id="PTHR33371">
    <property type="entry name" value="INTERMEMBRANE PHOSPHOLIPID TRANSPORT SYSTEM BINDING PROTEIN MLAD-RELATED"/>
    <property type="match status" value="1"/>
</dbReference>
<evidence type="ECO:0000256" key="1">
    <source>
        <dbReference type="SAM" id="MobiDB-lite"/>
    </source>
</evidence>
<dbReference type="Pfam" id="PF02470">
    <property type="entry name" value="MlaD"/>
    <property type="match status" value="1"/>
</dbReference>
<feature type="region of interest" description="Disordered" evidence="1">
    <location>
        <begin position="355"/>
        <end position="377"/>
    </location>
</feature>
<sequence>MNALTVRRRFAGVVFLLVPALLIWLSVAIYDKEFSDDATVTVRTGSVGNAMHLYADVKLRGVVVGQVRGITADGDGARVTLAIQRDKLKGIPADVTVQMLPTTLFGERFVALVPPARTTSGPKLLAGSTIAQDRSSNAIELEQVLDNVLPLLTAVQPEKLSATLSAVSQALQGRGTKLGDSFVTLDAYLAKLNPNLPTLNRDIQELVKVSRVYGAAAPDILQALTDFTTTSGTIAEQRANLSTLYGSTTSTSQDLTAFLRQNQDTIIRLSADSRGTLQLLGEYAPSFPCTLRTLANFVPAMDKALGKGTSEPGLHVTVRTVPSRGKYLPGKDKPSYTASTGPNCYPVPYLGRPTRTDDTVAPGLASNTPTTPPAATTGLTVTGADSGNGGLGLPNSPQENELVNELLAPAMNAAPDSLPDWSSLLAGPVFRGAEVSLQ</sequence>
<comment type="caution">
    <text evidence="4">The sequence shown here is derived from an EMBL/GenBank/DDBJ whole genome shotgun (WGS) entry which is preliminary data.</text>
</comment>
<reference evidence="4 5" key="1">
    <citation type="submission" date="2024-10" db="EMBL/GenBank/DDBJ databases">
        <title>The Natural Products Discovery Center: Release of the First 8490 Sequenced Strains for Exploring Actinobacteria Biosynthetic Diversity.</title>
        <authorList>
            <person name="Kalkreuter E."/>
            <person name="Kautsar S.A."/>
            <person name="Yang D."/>
            <person name="Bader C.D."/>
            <person name="Teijaro C.N."/>
            <person name="Fluegel L."/>
            <person name="Davis C.M."/>
            <person name="Simpson J.R."/>
            <person name="Lauterbach L."/>
            <person name="Steele A.D."/>
            <person name="Gui C."/>
            <person name="Meng S."/>
            <person name="Li G."/>
            <person name="Viehrig K."/>
            <person name="Ye F."/>
            <person name="Su P."/>
            <person name="Kiefer A.F."/>
            <person name="Nichols A."/>
            <person name="Cepeda A.J."/>
            <person name="Yan W."/>
            <person name="Fan B."/>
            <person name="Jiang Y."/>
            <person name="Adhikari A."/>
            <person name="Zheng C.-J."/>
            <person name="Schuster L."/>
            <person name="Cowan T.M."/>
            <person name="Smanski M.J."/>
            <person name="Chevrette M.G."/>
            <person name="De Carvalho L.P.S."/>
            <person name="Shen B."/>
        </authorList>
    </citation>
    <scope>NUCLEOTIDE SEQUENCE [LARGE SCALE GENOMIC DNA]</scope>
    <source>
        <strain evidence="4 5">NPDC053399</strain>
    </source>
</reference>